<protein>
    <submittedName>
        <fullName evidence="1">Uncharacterized protein</fullName>
    </submittedName>
</protein>
<proteinExistence type="predicted"/>
<dbReference type="EMBL" id="BAABCV010000004">
    <property type="protein sequence ID" value="GAA4092361.1"/>
    <property type="molecule type" value="Genomic_DNA"/>
</dbReference>
<keyword evidence="2" id="KW-1185">Reference proteome</keyword>
<accession>A0ABP7WMS5</accession>
<comment type="caution">
    <text evidence="1">The sequence shown here is derived from an EMBL/GenBank/DDBJ whole genome shotgun (WGS) entry which is preliminary data.</text>
</comment>
<dbReference type="Proteomes" id="UP001500841">
    <property type="component" value="Unassembled WGS sequence"/>
</dbReference>
<organism evidence="1 2">
    <name type="scientific">Mucilaginibacter panaciglaebae</name>
    <dbReference type="NCBI Taxonomy" id="502331"/>
    <lineage>
        <taxon>Bacteria</taxon>
        <taxon>Pseudomonadati</taxon>
        <taxon>Bacteroidota</taxon>
        <taxon>Sphingobacteriia</taxon>
        <taxon>Sphingobacteriales</taxon>
        <taxon>Sphingobacteriaceae</taxon>
        <taxon>Mucilaginibacter</taxon>
    </lineage>
</organism>
<gene>
    <name evidence="1" type="ORF">GCM10022392_13180</name>
</gene>
<evidence type="ECO:0000313" key="1">
    <source>
        <dbReference type="EMBL" id="GAA4092361.1"/>
    </source>
</evidence>
<sequence>MALPANQTEVQKNCAMTMAGSIGFMLEVQGKAILYLMELYFTKTN</sequence>
<reference evidence="2" key="1">
    <citation type="journal article" date="2019" name="Int. J. Syst. Evol. Microbiol.">
        <title>The Global Catalogue of Microorganisms (GCM) 10K type strain sequencing project: providing services to taxonomists for standard genome sequencing and annotation.</title>
        <authorList>
            <consortium name="The Broad Institute Genomics Platform"/>
            <consortium name="The Broad Institute Genome Sequencing Center for Infectious Disease"/>
            <person name="Wu L."/>
            <person name="Ma J."/>
        </authorList>
    </citation>
    <scope>NUCLEOTIDE SEQUENCE [LARGE SCALE GENOMIC DNA]</scope>
    <source>
        <strain evidence="2">JCM 17085</strain>
    </source>
</reference>
<evidence type="ECO:0000313" key="2">
    <source>
        <dbReference type="Proteomes" id="UP001500841"/>
    </source>
</evidence>
<name>A0ABP7WMS5_9SPHI</name>